<comment type="caution">
    <text evidence="3">The sequence shown here is derived from an EMBL/GenBank/DDBJ whole genome shotgun (WGS) entry which is preliminary data.</text>
</comment>
<proteinExistence type="predicted"/>
<organism evidence="3 4">
    <name type="scientific">Frankia umida</name>
    <dbReference type="NCBI Taxonomy" id="573489"/>
    <lineage>
        <taxon>Bacteria</taxon>
        <taxon>Bacillati</taxon>
        <taxon>Actinomycetota</taxon>
        <taxon>Actinomycetes</taxon>
        <taxon>Frankiales</taxon>
        <taxon>Frankiaceae</taxon>
        <taxon>Frankia</taxon>
    </lineage>
</organism>
<dbReference type="Pfam" id="PF13460">
    <property type="entry name" value="NAD_binding_10"/>
    <property type="match status" value="1"/>
</dbReference>
<dbReference type="EMBL" id="JALKFT010000009">
    <property type="protein sequence ID" value="MCK9876467.1"/>
    <property type="molecule type" value="Genomic_DNA"/>
</dbReference>
<dbReference type="PANTHER" id="PTHR12126:SF11">
    <property type="entry name" value="NADH DEHYDROGENASE [UBIQUINONE] 1 ALPHA SUBCOMPLEX SUBUNIT 9, MITOCHONDRIAL"/>
    <property type="match status" value="1"/>
</dbReference>
<dbReference type="Proteomes" id="UP001201873">
    <property type="component" value="Unassembled WGS sequence"/>
</dbReference>
<dbReference type="SUPFAM" id="SSF51735">
    <property type="entry name" value="NAD(P)-binding Rossmann-fold domains"/>
    <property type="match status" value="1"/>
</dbReference>
<accession>A0ABT0JY44</accession>
<name>A0ABT0JY44_9ACTN</name>
<feature type="region of interest" description="Disordered" evidence="1">
    <location>
        <begin position="318"/>
        <end position="367"/>
    </location>
</feature>
<evidence type="ECO:0000313" key="4">
    <source>
        <dbReference type="Proteomes" id="UP001201873"/>
    </source>
</evidence>
<keyword evidence="4" id="KW-1185">Reference proteome</keyword>
<protein>
    <submittedName>
        <fullName evidence="3">NAD(P)H-binding protein</fullName>
    </submittedName>
</protein>
<gene>
    <name evidence="3" type="ORF">MXD59_11900</name>
</gene>
<dbReference type="InterPro" id="IPR051207">
    <property type="entry name" value="ComplexI_NDUFA9_subunit"/>
</dbReference>
<feature type="compositionally biased region" description="Low complexity" evidence="1">
    <location>
        <begin position="319"/>
        <end position="343"/>
    </location>
</feature>
<dbReference type="InterPro" id="IPR036291">
    <property type="entry name" value="NAD(P)-bd_dom_sf"/>
</dbReference>
<dbReference type="RefSeq" id="WP_248824721.1">
    <property type="nucleotide sequence ID" value="NZ_JALKFT010000009.1"/>
</dbReference>
<dbReference type="Gene3D" id="3.40.50.720">
    <property type="entry name" value="NAD(P)-binding Rossmann-like Domain"/>
    <property type="match status" value="2"/>
</dbReference>
<dbReference type="PANTHER" id="PTHR12126">
    <property type="entry name" value="NADH-UBIQUINONE OXIDOREDUCTASE 39 KDA SUBUNIT-RELATED"/>
    <property type="match status" value="1"/>
</dbReference>
<sequence>MRILITGGSGFLGRRVVARAVAAGHDVRALARGDQAARTLRELGATDLRGDLDDPAGLAAAFLAADATALVNLASLGFGHIGAILAATSAGHLHRAVFVSTTGIRTRLEPPTKRVRLAAERAIEASGLDWTIIRPTMIYGGADDRNMARLLTLLAHLPAPPQPGRPPLPAGSGSSGRSGWSWRVGLPPIPVPVPGATHLHQPVHVDDLAATVLRAVTAQRCVGRAYDVAGPWPLPLRDIVTAAGSALGRRVHPLSVPLGPALLLAQRYERHAARPRLKAEQIARLAEDKAYDIGPARRDLGHQPRPFEAGIADQAAAMGLTTPHPAPAPAAGSASALTTVTAAAPPPRQEAPGEGHRSTPGRSGASS</sequence>
<reference evidence="3 4" key="1">
    <citation type="submission" date="2022-04" db="EMBL/GenBank/DDBJ databases">
        <title>Genome diversity in the genus Frankia.</title>
        <authorList>
            <person name="Carlos-Shanley C."/>
            <person name="Hahn D."/>
        </authorList>
    </citation>
    <scope>NUCLEOTIDE SEQUENCE [LARGE SCALE GENOMIC DNA]</scope>
    <source>
        <strain evidence="3 4">Ag45/Mut15</strain>
    </source>
</reference>
<evidence type="ECO:0000259" key="2">
    <source>
        <dbReference type="Pfam" id="PF13460"/>
    </source>
</evidence>
<evidence type="ECO:0000313" key="3">
    <source>
        <dbReference type="EMBL" id="MCK9876467.1"/>
    </source>
</evidence>
<feature type="domain" description="NAD(P)-binding" evidence="2">
    <location>
        <begin position="7"/>
        <end position="141"/>
    </location>
</feature>
<dbReference type="InterPro" id="IPR016040">
    <property type="entry name" value="NAD(P)-bd_dom"/>
</dbReference>
<evidence type="ECO:0000256" key="1">
    <source>
        <dbReference type="SAM" id="MobiDB-lite"/>
    </source>
</evidence>